<dbReference type="AlphaFoldDB" id="A0AAD7N792"/>
<dbReference type="EMBL" id="JARKIB010000071">
    <property type="protein sequence ID" value="KAJ7748946.1"/>
    <property type="molecule type" value="Genomic_DNA"/>
</dbReference>
<name>A0AAD7N792_9AGAR</name>
<proteinExistence type="predicted"/>
<evidence type="ECO:0000313" key="2">
    <source>
        <dbReference type="EMBL" id="KAJ7748946.1"/>
    </source>
</evidence>
<gene>
    <name evidence="2" type="ORF">B0H16DRAFT_897909</name>
</gene>
<feature type="transmembrane region" description="Helical" evidence="1">
    <location>
        <begin position="352"/>
        <end position="374"/>
    </location>
</feature>
<protein>
    <submittedName>
        <fullName evidence="2">Uncharacterized protein</fullName>
    </submittedName>
</protein>
<comment type="caution">
    <text evidence="2">The sequence shown here is derived from an EMBL/GenBank/DDBJ whole genome shotgun (WGS) entry which is preliminary data.</text>
</comment>
<reference evidence="2" key="1">
    <citation type="submission" date="2023-03" db="EMBL/GenBank/DDBJ databases">
        <title>Massive genome expansion in bonnet fungi (Mycena s.s.) driven by repeated elements and novel gene families across ecological guilds.</title>
        <authorList>
            <consortium name="Lawrence Berkeley National Laboratory"/>
            <person name="Harder C.B."/>
            <person name="Miyauchi S."/>
            <person name="Viragh M."/>
            <person name="Kuo A."/>
            <person name="Thoen E."/>
            <person name="Andreopoulos B."/>
            <person name="Lu D."/>
            <person name="Skrede I."/>
            <person name="Drula E."/>
            <person name="Henrissat B."/>
            <person name="Morin E."/>
            <person name="Kohler A."/>
            <person name="Barry K."/>
            <person name="LaButti K."/>
            <person name="Morin E."/>
            <person name="Salamov A."/>
            <person name="Lipzen A."/>
            <person name="Mereny Z."/>
            <person name="Hegedus B."/>
            <person name="Baldrian P."/>
            <person name="Stursova M."/>
            <person name="Weitz H."/>
            <person name="Taylor A."/>
            <person name="Grigoriev I.V."/>
            <person name="Nagy L.G."/>
            <person name="Martin F."/>
            <person name="Kauserud H."/>
        </authorList>
    </citation>
    <scope>NUCLEOTIDE SEQUENCE</scope>
    <source>
        <strain evidence="2">CBHHK182m</strain>
    </source>
</reference>
<keyword evidence="1" id="KW-0812">Transmembrane</keyword>
<keyword evidence="1" id="KW-1133">Transmembrane helix</keyword>
<keyword evidence="3" id="KW-1185">Reference proteome</keyword>
<sequence>MVLQSRVWIRASTRRLCVELTLEEPYPISPLVLFSLSADRIPLRPVSVPTPARESMIISALTLAQYHNICALYMRRDLDVTTMAPAMIPLGAIMQILHVNQSYCFLEDMIQVAQVVDRTFDDSGWNFTIATPSRPVIDNGWTRFNSTELQPPLSLGRKISCSRSAGATCWLAQANHVFDRLRVRSNYEDYVFMDSLHFYVYFLDKTNPIPPGYLFLCPFQDLHEVSGRFSTTHPHHAGYWSLEPTGVDRLTPEEATSLGFPELELSVHVGQGSWDESVYAGLRQFHAGKGFDPNGQGVAEDLGLPLYQLSAQERSSLADVEDRGYGEVPNDRVLNSVVRTRTLDGLWISRSLPIAMLGALGALFALVATSRWFLAA</sequence>
<dbReference type="Proteomes" id="UP001215598">
    <property type="component" value="Unassembled WGS sequence"/>
</dbReference>
<evidence type="ECO:0000256" key="1">
    <source>
        <dbReference type="SAM" id="Phobius"/>
    </source>
</evidence>
<accession>A0AAD7N792</accession>
<organism evidence="2 3">
    <name type="scientific">Mycena metata</name>
    <dbReference type="NCBI Taxonomy" id="1033252"/>
    <lineage>
        <taxon>Eukaryota</taxon>
        <taxon>Fungi</taxon>
        <taxon>Dikarya</taxon>
        <taxon>Basidiomycota</taxon>
        <taxon>Agaricomycotina</taxon>
        <taxon>Agaricomycetes</taxon>
        <taxon>Agaricomycetidae</taxon>
        <taxon>Agaricales</taxon>
        <taxon>Marasmiineae</taxon>
        <taxon>Mycenaceae</taxon>
        <taxon>Mycena</taxon>
    </lineage>
</organism>
<evidence type="ECO:0000313" key="3">
    <source>
        <dbReference type="Proteomes" id="UP001215598"/>
    </source>
</evidence>
<keyword evidence="1" id="KW-0472">Membrane</keyword>